<dbReference type="Proteomes" id="UP000593580">
    <property type="component" value="Chromosome"/>
</dbReference>
<dbReference type="EMBL" id="CP041406">
    <property type="protein sequence ID" value="QOP44991.1"/>
    <property type="molecule type" value="Genomic_DNA"/>
</dbReference>
<gene>
    <name evidence="2" type="ORF">FM071_01215</name>
</gene>
<reference evidence="2 3" key="1">
    <citation type="submission" date="2019-07" db="EMBL/GenBank/DDBJ databases">
        <title>Sulfurimonas paralvinellae sp. nov., a novel mesophilic, hydrogen- and sulfur-oxidizing chemolithoautotroph within the Epsilonproteo- bacteria isolated from a deep-sea hydrothermal vent polychaete nest, reclassification of Thiomicrospira denitrificans as Sulfurimonas denitrificans comb. nov. and emended description of the genus Sulfurimonas.</title>
        <authorList>
            <person name="Wang S."/>
            <person name="Jiang L."/>
            <person name="Shao Z."/>
        </authorList>
    </citation>
    <scope>NUCLEOTIDE SEQUENCE [LARGE SCALE GENOMIC DNA]</scope>
    <source>
        <strain evidence="2 3">GO25</strain>
    </source>
</reference>
<dbReference type="PROSITE" id="PS50112">
    <property type="entry name" value="PAS"/>
    <property type="match status" value="1"/>
</dbReference>
<accession>A0A7M1B5J9</accession>
<dbReference type="AlphaFoldDB" id="A0A7M1B5J9"/>
<dbReference type="KEGG" id="spal:FM071_01215"/>
<dbReference type="NCBIfam" id="TIGR00229">
    <property type="entry name" value="sensory_box"/>
    <property type="match status" value="1"/>
</dbReference>
<evidence type="ECO:0000313" key="3">
    <source>
        <dbReference type="Proteomes" id="UP000593580"/>
    </source>
</evidence>
<dbReference type="RefSeq" id="WP_193111240.1">
    <property type="nucleotide sequence ID" value="NZ_CP041406.1"/>
</dbReference>
<protein>
    <submittedName>
        <fullName evidence="2">PAS domain-containing protein</fullName>
    </submittedName>
</protein>
<feature type="domain" description="PAS" evidence="1">
    <location>
        <begin position="24"/>
        <end position="75"/>
    </location>
</feature>
<name>A0A7M1B5J9_9BACT</name>
<keyword evidence="3" id="KW-1185">Reference proteome</keyword>
<organism evidence="2 3">
    <name type="scientific">Sulfurimonas paralvinellae</name>
    <dbReference type="NCBI Taxonomy" id="317658"/>
    <lineage>
        <taxon>Bacteria</taxon>
        <taxon>Pseudomonadati</taxon>
        <taxon>Campylobacterota</taxon>
        <taxon>Epsilonproteobacteria</taxon>
        <taxon>Campylobacterales</taxon>
        <taxon>Sulfurimonadaceae</taxon>
        <taxon>Sulfurimonas</taxon>
    </lineage>
</organism>
<evidence type="ECO:0000313" key="2">
    <source>
        <dbReference type="EMBL" id="QOP44991.1"/>
    </source>
</evidence>
<evidence type="ECO:0000259" key="1">
    <source>
        <dbReference type="PROSITE" id="PS50112"/>
    </source>
</evidence>
<dbReference type="Gene3D" id="3.30.450.20">
    <property type="entry name" value="PAS domain"/>
    <property type="match status" value="1"/>
</dbReference>
<dbReference type="InterPro" id="IPR013655">
    <property type="entry name" value="PAS_fold_3"/>
</dbReference>
<sequence>MPKPTPTSNEKRLSDDEFIVSKTDTKGKIIYGNKIFIKISGYEESELLGAPHSILRHPDMPKAVFKLLWDRIQNNEEIFAYVKNMCKDGSYYWVLANVTVTLDKNGGVRDYHSVRRKPSPKSMEVIPGLYQKLLEEEKRSGMEGSMQLLNTILDEQGVDYDTFIFNLQH</sequence>
<dbReference type="SUPFAM" id="SSF55785">
    <property type="entry name" value="PYP-like sensor domain (PAS domain)"/>
    <property type="match status" value="1"/>
</dbReference>
<proteinExistence type="predicted"/>
<dbReference type="InterPro" id="IPR000014">
    <property type="entry name" value="PAS"/>
</dbReference>
<dbReference type="InterPro" id="IPR035965">
    <property type="entry name" value="PAS-like_dom_sf"/>
</dbReference>
<dbReference type="CDD" id="cd00130">
    <property type="entry name" value="PAS"/>
    <property type="match status" value="1"/>
</dbReference>
<dbReference type="Pfam" id="PF08447">
    <property type="entry name" value="PAS_3"/>
    <property type="match status" value="1"/>
</dbReference>